<gene>
    <name evidence="1" type="ORF">G0Q06_12450</name>
</gene>
<evidence type="ECO:0000313" key="1">
    <source>
        <dbReference type="EMBL" id="NDV63268.1"/>
    </source>
</evidence>
<comment type="caution">
    <text evidence="1">The sequence shown here is derived from an EMBL/GenBank/DDBJ whole genome shotgun (WGS) entry which is preliminary data.</text>
</comment>
<sequence length="258" mass="29725">MKIHYYLSLIPESLIASMLPPEEFGNYYALGSHKRSRGQAIFFEIDPEKAGDALDTKTAEEKCIPHEDGSPRKSSYLKIYRALEAIPTDALVRLYLTTDDGRTLTIEPGEYIAEEDRPLHLYQEVCPVNPRVVSKLNPIDFCKRLTSPTGPIHVPRIVFAEMKLEDLARDPDSMEVENLPYMNLDHLRDCLRELRHTYAKPNKTVIRQMKQDVLFRTIRGGFYLGDQESFVYFPLPSKEDLETIHYPWWRSALSGYGA</sequence>
<reference evidence="1 2" key="1">
    <citation type="submission" date="2020-02" db="EMBL/GenBank/DDBJ databases">
        <title>Albibacoteraceae fam. nov., the first described family within the subdivision 4 Verrucomicrobia.</title>
        <authorList>
            <person name="Xi F."/>
        </authorList>
    </citation>
    <scope>NUCLEOTIDE SEQUENCE [LARGE SCALE GENOMIC DNA]</scope>
    <source>
        <strain evidence="1 2">CK1056</strain>
    </source>
</reference>
<protein>
    <submittedName>
        <fullName evidence="1">Uncharacterized protein</fullName>
    </submittedName>
</protein>
<evidence type="ECO:0000313" key="2">
    <source>
        <dbReference type="Proteomes" id="UP000478417"/>
    </source>
</evidence>
<dbReference type="EMBL" id="JAAGNX010000003">
    <property type="protein sequence ID" value="NDV63268.1"/>
    <property type="molecule type" value="Genomic_DNA"/>
</dbReference>
<dbReference type="AlphaFoldDB" id="A0A6B2M2T4"/>
<proteinExistence type="predicted"/>
<dbReference type="Proteomes" id="UP000478417">
    <property type="component" value="Unassembled WGS sequence"/>
</dbReference>
<accession>A0A6B2M2T4</accession>
<organism evidence="1 2">
    <name type="scientific">Oceanipulchritudo coccoides</name>
    <dbReference type="NCBI Taxonomy" id="2706888"/>
    <lineage>
        <taxon>Bacteria</taxon>
        <taxon>Pseudomonadati</taxon>
        <taxon>Verrucomicrobiota</taxon>
        <taxon>Opitutia</taxon>
        <taxon>Puniceicoccales</taxon>
        <taxon>Oceanipulchritudinaceae</taxon>
        <taxon>Oceanipulchritudo</taxon>
    </lineage>
</organism>
<keyword evidence="2" id="KW-1185">Reference proteome</keyword>
<name>A0A6B2M2T4_9BACT</name>
<dbReference type="RefSeq" id="WP_163966581.1">
    <property type="nucleotide sequence ID" value="NZ_JAAGNX010000003.1"/>
</dbReference>